<feature type="non-terminal residue" evidence="1">
    <location>
        <position position="1"/>
    </location>
</feature>
<organism evidence="1 2">
    <name type="scientific">Bombardia bombarda</name>
    <dbReference type="NCBI Taxonomy" id="252184"/>
    <lineage>
        <taxon>Eukaryota</taxon>
        <taxon>Fungi</taxon>
        <taxon>Dikarya</taxon>
        <taxon>Ascomycota</taxon>
        <taxon>Pezizomycotina</taxon>
        <taxon>Sordariomycetes</taxon>
        <taxon>Sordariomycetidae</taxon>
        <taxon>Sordariales</taxon>
        <taxon>Lasiosphaeriaceae</taxon>
        <taxon>Bombardia</taxon>
    </lineage>
</organism>
<gene>
    <name evidence="1" type="ORF">B0T17DRAFT_639555</name>
</gene>
<dbReference type="InterPro" id="IPR011009">
    <property type="entry name" value="Kinase-like_dom_sf"/>
</dbReference>
<dbReference type="EMBL" id="JAULSR010000003">
    <property type="protein sequence ID" value="KAK0625125.1"/>
    <property type="molecule type" value="Genomic_DNA"/>
</dbReference>
<evidence type="ECO:0000313" key="2">
    <source>
        <dbReference type="Proteomes" id="UP001174934"/>
    </source>
</evidence>
<dbReference type="SUPFAM" id="SSF56112">
    <property type="entry name" value="Protein kinase-like (PK-like)"/>
    <property type="match status" value="1"/>
</dbReference>
<protein>
    <recommendedName>
        <fullName evidence="3">Protein kinase domain-containing protein</fullName>
    </recommendedName>
</protein>
<reference evidence="1" key="1">
    <citation type="submission" date="2023-06" db="EMBL/GenBank/DDBJ databases">
        <title>Genome-scale phylogeny and comparative genomics of the fungal order Sordariales.</title>
        <authorList>
            <consortium name="Lawrence Berkeley National Laboratory"/>
            <person name="Hensen N."/>
            <person name="Bonometti L."/>
            <person name="Westerberg I."/>
            <person name="Brannstrom I.O."/>
            <person name="Guillou S."/>
            <person name="Cros-Aarteil S."/>
            <person name="Calhoun S."/>
            <person name="Haridas S."/>
            <person name="Kuo A."/>
            <person name="Mondo S."/>
            <person name="Pangilinan J."/>
            <person name="Riley R."/>
            <person name="LaButti K."/>
            <person name="Andreopoulos B."/>
            <person name="Lipzen A."/>
            <person name="Chen C."/>
            <person name="Yanf M."/>
            <person name="Daum C."/>
            <person name="Ng V."/>
            <person name="Clum A."/>
            <person name="Steindorff A."/>
            <person name="Ohm R."/>
            <person name="Martin F."/>
            <person name="Silar P."/>
            <person name="Natvig D."/>
            <person name="Lalanne C."/>
            <person name="Gautier V."/>
            <person name="Ament-velasquez S.L."/>
            <person name="Kruys A."/>
            <person name="Hutchinson M.I."/>
            <person name="Powell A.J."/>
            <person name="Barry K."/>
            <person name="Miller A.N."/>
            <person name="Grigoriev I.V."/>
            <person name="Debuchy R."/>
            <person name="Gladieux P."/>
            <person name="Thoren M.H."/>
            <person name="Johannesson H."/>
        </authorList>
    </citation>
    <scope>NUCLEOTIDE SEQUENCE</scope>
    <source>
        <strain evidence="1">SMH3391-2</strain>
    </source>
</reference>
<evidence type="ECO:0008006" key="3">
    <source>
        <dbReference type="Google" id="ProtNLM"/>
    </source>
</evidence>
<dbReference type="AlphaFoldDB" id="A0AA39X1I5"/>
<proteinExistence type="predicted"/>
<dbReference type="Proteomes" id="UP001174934">
    <property type="component" value="Unassembled WGS sequence"/>
</dbReference>
<keyword evidence="2" id="KW-1185">Reference proteome</keyword>
<comment type="caution">
    <text evidence="1">The sequence shown here is derived from an EMBL/GenBank/DDBJ whole genome shotgun (WGS) entry which is preliminary data.</text>
</comment>
<name>A0AA39X1I5_9PEZI</name>
<evidence type="ECO:0000313" key="1">
    <source>
        <dbReference type="EMBL" id="KAK0625125.1"/>
    </source>
</evidence>
<sequence>QKFPFRTRIICATATPIDNVYPNVLRLQVQSSIVLRLIPRLVAFLPSTIRTWFDASYPEWNLPSNVILKKEKKDWQKEFDNEKAAYTKLRPLQGVIIPKFFGELLYDNTKAFLMSDIGGASLDSPEGALLEVADFRRMLHQTLIAFTQFRITLDDLKLGNFHLTGDKIMIVDLENLNEDLTDKDIDLFIRVATDFLTEEYESWQYQFWKDGHIEIAS</sequence>
<accession>A0AA39X1I5</accession>